<organism evidence="2 3">
    <name type="scientific">Oculimacula yallundae</name>
    <dbReference type="NCBI Taxonomy" id="86028"/>
    <lineage>
        <taxon>Eukaryota</taxon>
        <taxon>Fungi</taxon>
        <taxon>Dikarya</taxon>
        <taxon>Ascomycota</taxon>
        <taxon>Pezizomycotina</taxon>
        <taxon>Leotiomycetes</taxon>
        <taxon>Helotiales</taxon>
        <taxon>Ploettnerulaceae</taxon>
        <taxon>Oculimacula</taxon>
    </lineage>
</organism>
<reference evidence="2 3" key="1">
    <citation type="journal article" date="2024" name="Commun. Biol.">
        <title>Comparative genomic analysis of thermophilic fungi reveals convergent evolutionary adaptations and gene losses.</title>
        <authorList>
            <person name="Steindorff A.S."/>
            <person name="Aguilar-Pontes M.V."/>
            <person name="Robinson A.J."/>
            <person name="Andreopoulos B."/>
            <person name="LaButti K."/>
            <person name="Kuo A."/>
            <person name="Mondo S."/>
            <person name="Riley R."/>
            <person name="Otillar R."/>
            <person name="Haridas S."/>
            <person name="Lipzen A."/>
            <person name="Grimwood J."/>
            <person name="Schmutz J."/>
            <person name="Clum A."/>
            <person name="Reid I.D."/>
            <person name="Moisan M.C."/>
            <person name="Butler G."/>
            <person name="Nguyen T.T.M."/>
            <person name="Dewar K."/>
            <person name="Conant G."/>
            <person name="Drula E."/>
            <person name="Henrissat B."/>
            <person name="Hansel C."/>
            <person name="Singer S."/>
            <person name="Hutchinson M.I."/>
            <person name="de Vries R.P."/>
            <person name="Natvig D.O."/>
            <person name="Powell A.J."/>
            <person name="Tsang A."/>
            <person name="Grigoriev I.V."/>
        </authorList>
    </citation>
    <scope>NUCLEOTIDE SEQUENCE [LARGE SCALE GENOMIC DNA]</scope>
    <source>
        <strain evidence="2 3">CBS 494.80</strain>
    </source>
</reference>
<dbReference type="Proteomes" id="UP001595075">
    <property type="component" value="Unassembled WGS sequence"/>
</dbReference>
<feature type="region of interest" description="Disordered" evidence="1">
    <location>
        <begin position="1"/>
        <end position="112"/>
    </location>
</feature>
<feature type="compositionally biased region" description="Gly residues" evidence="1">
    <location>
        <begin position="89"/>
        <end position="98"/>
    </location>
</feature>
<evidence type="ECO:0000256" key="1">
    <source>
        <dbReference type="SAM" id="MobiDB-lite"/>
    </source>
</evidence>
<feature type="compositionally biased region" description="Polar residues" evidence="1">
    <location>
        <begin position="29"/>
        <end position="48"/>
    </location>
</feature>
<evidence type="ECO:0000313" key="3">
    <source>
        <dbReference type="Proteomes" id="UP001595075"/>
    </source>
</evidence>
<dbReference type="EMBL" id="JAZHXI010000008">
    <property type="protein sequence ID" value="KAL2068791.1"/>
    <property type="molecule type" value="Genomic_DNA"/>
</dbReference>
<gene>
    <name evidence="2" type="ORF">VTL71DRAFT_15129</name>
</gene>
<comment type="caution">
    <text evidence="2">The sequence shown here is derived from an EMBL/GenBank/DDBJ whole genome shotgun (WGS) entry which is preliminary data.</text>
</comment>
<feature type="compositionally biased region" description="Low complexity" evidence="1">
    <location>
        <begin position="66"/>
        <end position="80"/>
    </location>
</feature>
<evidence type="ECO:0000313" key="2">
    <source>
        <dbReference type="EMBL" id="KAL2068791.1"/>
    </source>
</evidence>
<proteinExistence type="predicted"/>
<keyword evidence="3" id="KW-1185">Reference proteome</keyword>
<name>A0ABR4CHR6_9HELO</name>
<sequence length="168" mass="18129">MSSPPPTTLPSSPSQPRRASRFTEGSPLTGAQLTQQTSDNSFLLSILSQMDEHEASRREQNKQRSESNASTESFTFTFTGRSRRDTGSSSGGSNGGSSNGSSPVQGEFTVLKERVGRRSITFGRRSLDERPKEIEGAGVGEGLKGIFKGRLRALTGGRERNVKPYEGT</sequence>
<feature type="compositionally biased region" description="Basic and acidic residues" evidence="1">
    <location>
        <begin position="50"/>
        <end position="65"/>
    </location>
</feature>
<protein>
    <submittedName>
        <fullName evidence="2">Uncharacterized protein</fullName>
    </submittedName>
</protein>
<accession>A0ABR4CHR6</accession>